<sequence length="257" mass="27945">MASQGNRNLGTASSFDQAWTRMFGAGPVLPKANRWLVLSLAIASMLGAGVAMAAWEVNDSKTQAKLDSKLGSNGTVTGQLNDANTKLSVTKRQSDATPAMVVEPSGEEKLDATKPTATVLPMDKLCTTGADTALGRHQLELCQELAKTELARYRFSLRMFERSKENYDRLKQIQDRRRNLGSNDYANLQYNTNELLTLTALMDNDRDRYQTYMAAYDARVAHIQNMQSALTRNAFKGGGSLDLSGLPGISGLTGGGI</sequence>
<evidence type="ECO:0000313" key="3">
    <source>
        <dbReference type="EMBL" id="MFG6109731.1"/>
    </source>
</evidence>
<evidence type="ECO:0000256" key="2">
    <source>
        <dbReference type="SAM" id="Phobius"/>
    </source>
</evidence>
<name>A0ABW7CZX1_9GAMM</name>
<dbReference type="EMBL" id="JBHGCJ010000007">
    <property type="protein sequence ID" value="MFG6109731.1"/>
    <property type="molecule type" value="Genomic_DNA"/>
</dbReference>
<dbReference type="Proteomes" id="UP001605261">
    <property type="component" value="Unassembled WGS sequence"/>
</dbReference>
<evidence type="ECO:0000313" key="4">
    <source>
        <dbReference type="Proteomes" id="UP001605261"/>
    </source>
</evidence>
<keyword evidence="2" id="KW-0812">Transmembrane</keyword>
<keyword evidence="2" id="KW-1133">Transmembrane helix</keyword>
<reference evidence="3 4" key="1">
    <citation type="submission" date="2024-09" db="EMBL/GenBank/DDBJ databases">
        <authorList>
            <consortium name="All-Russian atlas of soil microorganisms"/>
            <consortium name="as a basis for the search for new antimicrobial producers and enzymes with unique properties"/>
            <person name="Sokolova E.A."/>
            <person name="Voronina E.N."/>
        </authorList>
    </citation>
    <scope>NUCLEOTIDE SEQUENCE [LARGE SCALE GENOMIC DNA]</scope>
    <source>
        <strain evidence="3 4">AF-22b-331.1</strain>
    </source>
</reference>
<keyword evidence="4" id="KW-1185">Reference proteome</keyword>
<protein>
    <submittedName>
        <fullName evidence="3">Uncharacterized protein</fullName>
    </submittedName>
</protein>
<organism evidence="3 4">
    <name type="scientific">Stenotrophomonas nematodicola</name>
    <dbReference type="NCBI Taxonomy" id="2656746"/>
    <lineage>
        <taxon>Bacteria</taxon>
        <taxon>Pseudomonadati</taxon>
        <taxon>Pseudomonadota</taxon>
        <taxon>Gammaproteobacteria</taxon>
        <taxon>Lysobacterales</taxon>
        <taxon>Lysobacteraceae</taxon>
        <taxon>Stenotrophomonas</taxon>
    </lineage>
</organism>
<evidence type="ECO:0000256" key="1">
    <source>
        <dbReference type="SAM" id="MobiDB-lite"/>
    </source>
</evidence>
<feature type="transmembrane region" description="Helical" evidence="2">
    <location>
        <begin position="35"/>
        <end position="55"/>
    </location>
</feature>
<gene>
    <name evidence="3" type="ORF">ACEU0G_003750</name>
</gene>
<keyword evidence="2" id="KW-0472">Membrane</keyword>
<dbReference type="RefSeq" id="WP_394163530.1">
    <property type="nucleotide sequence ID" value="NZ_JBHGCJ010000007.1"/>
</dbReference>
<feature type="region of interest" description="Disordered" evidence="1">
    <location>
        <begin position="91"/>
        <end position="111"/>
    </location>
</feature>
<comment type="caution">
    <text evidence="3">The sequence shown here is derived from an EMBL/GenBank/DDBJ whole genome shotgun (WGS) entry which is preliminary data.</text>
</comment>
<accession>A0ABW7CZX1</accession>
<proteinExistence type="predicted"/>